<name>A0A9E2L1E8_9SPIR</name>
<proteinExistence type="predicted"/>
<organism evidence="2 3">
    <name type="scientific">Candidatus Treponema excrementipullorum</name>
    <dbReference type="NCBI Taxonomy" id="2838768"/>
    <lineage>
        <taxon>Bacteria</taxon>
        <taxon>Pseudomonadati</taxon>
        <taxon>Spirochaetota</taxon>
        <taxon>Spirochaetia</taxon>
        <taxon>Spirochaetales</taxon>
        <taxon>Treponemataceae</taxon>
        <taxon>Treponema</taxon>
    </lineage>
</organism>
<evidence type="ECO:0000259" key="1">
    <source>
        <dbReference type="Pfam" id="PF08279"/>
    </source>
</evidence>
<protein>
    <submittedName>
        <fullName evidence="2">HTH domain-containing protein</fullName>
    </submittedName>
</protein>
<dbReference type="Gene3D" id="1.10.10.10">
    <property type="entry name" value="Winged helix-like DNA-binding domain superfamily/Winged helix DNA-binding domain"/>
    <property type="match status" value="1"/>
</dbReference>
<gene>
    <name evidence="2" type="ORF">IAA16_02445</name>
</gene>
<dbReference type="InterPro" id="IPR036388">
    <property type="entry name" value="WH-like_DNA-bd_sf"/>
</dbReference>
<dbReference type="Pfam" id="PF08279">
    <property type="entry name" value="HTH_11"/>
    <property type="match status" value="1"/>
</dbReference>
<evidence type="ECO:0000313" key="3">
    <source>
        <dbReference type="Proteomes" id="UP000823914"/>
    </source>
</evidence>
<accession>A0A9E2L1E8</accession>
<dbReference type="EMBL" id="JAHLFV010000057">
    <property type="protein sequence ID" value="MBU3849405.1"/>
    <property type="molecule type" value="Genomic_DNA"/>
</dbReference>
<sequence length="299" mass="34786">MAEKYKNSFIRLIKIDELLRKHHTGGISVRDIAKETGISCRTIQRDLLYLQTEFDAPIFEENHRYFYNYKWSLLDIVYTKEDMSVLALARGILGSLFVGTTFGQILSDRLQNFLEHCANMELIQQDFCREEIQIAFPKNICWVGAEQFLEALLNKKSVFVYSKENDKNCTVPILIKPIRIIFAWDSCYMLYFTADYKDNRDFKIVFPKNLEFIREATKSESQKIPDILNDGISFAGLNTSWSRVFCDDKGNDCLEIKFEGRLDPFILQYRRNTDGSLSFIENTVSVNSGHLYDLLGEEC</sequence>
<dbReference type="AlphaFoldDB" id="A0A9E2L1E8"/>
<evidence type="ECO:0000313" key="2">
    <source>
        <dbReference type="EMBL" id="MBU3849405.1"/>
    </source>
</evidence>
<comment type="caution">
    <text evidence="2">The sequence shown here is derived from an EMBL/GenBank/DDBJ whole genome shotgun (WGS) entry which is preliminary data.</text>
</comment>
<dbReference type="Proteomes" id="UP000823914">
    <property type="component" value="Unassembled WGS sequence"/>
</dbReference>
<dbReference type="InterPro" id="IPR013196">
    <property type="entry name" value="HTH_11"/>
</dbReference>
<reference evidence="2" key="1">
    <citation type="journal article" date="2021" name="PeerJ">
        <title>Extensive microbial diversity within the chicken gut microbiome revealed by metagenomics and culture.</title>
        <authorList>
            <person name="Gilroy R."/>
            <person name="Ravi A."/>
            <person name="Getino M."/>
            <person name="Pursley I."/>
            <person name="Horton D.L."/>
            <person name="Alikhan N.F."/>
            <person name="Baker D."/>
            <person name="Gharbi K."/>
            <person name="Hall N."/>
            <person name="Watson M."/>
            <person name="Adriaenssens E.M."/>
            <person name="Foster-Nyarko E."/>
            <person name="Jarju S."/>
            <person name="Secka A."/>
            <person name="Antonio M."/>
            <person name="Oren A."/>
            <person name="Chaudhuri R.R."/>
            <person name="La Ragione R."/>
            <person name="Hildebrand F."/>
            <person name="Pallen M.J."/>
        </authorList>
    </citation>
    <scope>NUCLEOTIDE SEQUENCE</scope>
    <source>
        <strain evidence="2">Gambia15-2214</strain>
    </source>
</reference>
<reference evidence="2" key="2">
    <citation type="submission" date="2021-04" db="EMBL/GenBank/DDBJ databases">
        <authorList>
            <person name="Gilroy R."/>
        </authorList>
    </citation>
    <scope>NUCLEOTIDE SEQUENCE</scope>
    <source>
        <strain evidence="2">Gambia15-2214</strain>
    </source>
</reference>
<feature type="domain" description="Helix-turn-helix type 11" evidence="1">
    <location>
        <begin position="11"/>
        <end position="64"/>
    </location>
</feature>